<keyword evidence="3" id="KW-0597">Phosphoprotein</keyword>
<dbReference type="PANTHER" id="PTHR24421">
    <property type="entry name" value="NITRATE/NITRITE SENSOR PROTEIN NARX-RELATED"/>
    <property type="match status" value="1"/>
</dbReference>
<dbReference type="GO" id="GO:0005524">
    <property type="term" value="F:ATP binding"/>
    <property type="evidence" value="ECO:0007669"/>
    <property type="project" value="UniProtKB-KW"/>
</dbReference>
<dbReference type="SUPFAM" id="SSF55874">
    <property type="entry name" value="ATPase domain of HSP90 chaperone/DNA topoisomerase II/histidine kinase"/>
    <property type="match status" value="1"/>
</dbReference>
<dbReference type="Gene3D" id="1.20.5.1930">
    <property type="match status" value="1"/>
</dbReference>
<feature type="transmembrane region" description="Helical" evidence="9">
    <location>
        <begin position="14"/>
        <end position="34"/>
    </location>
</feature>
<keyword evidence="4" id="KW-0808">Transferase</keyword>
<evidence type="ECO:0000256" key="2">
    <source>
        <dbReference type="ARBA" id="ARBA00012438"/>
    </source>
</evidence>
<reference evidence="11 12" key="1">
    <citation type="journal article" date="2018" name="ACS Chem. Biol.">
        <title>Ketoreductase domain dysfunction expands chemodiversity: malyngamide biosynthesis in the cyanobacterium Okeania hirsuta.</title>
        <authorList>
            <person name="Moss N.A."/>
            <person name="Leao T."/>
            <person name="Rankin M."/>
            <person name="McCullough T.M."/>
            <person name="Qu P."/>
            <person name="Korobeynikov A."/>
            <person name="Smith J.L."/>
            <person name="Gerwick L."/>
            <person name="Gerwick W.H."/>
        </authorList>
    </citation>
    <scope>NUCLEOTIDE SEQUENCE [LARGE SCALE GENOMIC DNA]</scope>
    <source>
        <strain evidence="11 12">PAB10Feb10-1</strain>
    </source>
</reference>
<dbReference type="EC" id="2.7.13.3" evidence="2"/>
<keyword evidence="12" id="KW-1185">Reference proteome</keyword>
<keyword evidence="9" id="KW-0812">Transmembrane</keyword>
<keyword evidence="6 11" id="KW-0418">Kinase</keyword>
<evidence type="ECO:0000256" key="3">
    <source>
        <dbReference type="ARBA" id="ARBA00022553"/>
    </source>
</evidence>
<dbReference type="InterPro" id="IPR011712">
    <property type="entry name" value="Sig_transdc_His_kin_sub3_dim/P"/>
</dbReference>
<dbReference type="EMBL" id="RCBY01000222">
    <property type="protein sequence ID" value="RQH27991.1"/>
    <property type="molecule type" value="Genomic_DNA"/>
</dbReference>
<dbReference type="GO" id="GO:0046983">
    <property type="term" value="F:protein dimerization activity"/>
    <property type="evidence" value="ECO:0007669"/>
    <property type="project" value="InterPro"/>
</dbReference>
<dbReference type="Gene3D" id="3.30.565.10">
    <property type="entry name" value="Histidine kinase-like ATPase, C-terminal domain"/>
    <property type="match status" value="1"/>
</dbReference>
<feature type="domain" description="Histidine kinase/HSP90-like ATPase" evidence="10">
    <location>
        <begin position="318"/>
        <end position="409"/>
    </location>
</feature>
<dbReference type="GO" id="GO:0016020">
    <property type="term" value="C:membrane"/>
    <property type="evidence" value="ECO:0007669"/>
    <property type="project" value="InterPro"/>
</dbReference>
<evidence type="ECO:0000256" key="9">
    <source>
        <dbReference type="SAM" id="Phobius"/>
    </source>
</evidence>
<evidence type="ECO:0000256" key="5">
    <source>
        <dbReference type="ARBA" id="ARBA00022741"/>
    </source>
</evidence>
<evidence type="ECO:0000256" key="6">
    <source>
        <dbReference type="ARBA" id="ARBA00022777"/>
    </source>
</evidence>
<dbReference type="PANTHER" id="PTHR24421:SF10">
    <property type="entry name" value="NITRATE_NITRITE SENSOR PROTEIN NARQ"/>
    <property type="match status" value="1"/>
</dbReference>
<keyword evidence="7" id="KW-0067">ATP-binding</keyword>
<feature type="transmembrane region" description="Helical" evidence="9">
    <location>
        <begin position="89"/>
        <end position="113"/>
    </location>
</feature>
<dbReference type="InterPro" id="IPR003594">
    <property type="entry name" value="HATPase_dom"/>
</dbReference>
<dbReference type="InterPro" id="IPR036890">
    <property type="entry name" value="HATPase_C_sf"/>
</dbReference>
<keyword evidence="5" id="KW-0547">Nucleotide-binding</keyword>
<name>A0A3N6P5G6_9CYAN</name>
<dbReference type="OrthoDB" id="199946at2"/>
<keyword evidence="8" id="KW-0902">Two-component regulatory system</keyword>
<organism evidence="11 12">
    <name type="scientific">Okeania hirsuta</name>
    <dbReference type="NCBI Taxonomy" id="1458930"/>
    <lineage>
        <taxon>Bacteria</taxon>
        <taxon>Bacillati</taxon>
        <taxon>Cyanobacteriota</taxon>
        <taxon>Cyanophyceae</taxon>
        <taxon>Oscillatoriophycideae</taxon>
        <taxon>Oscillatoriales</taxon>
        <taxon>Microcoleaceae</taxon>
        <taxon>Okeania</taxon>
    </lineage>
</organism>
<dbReference type="GO" id="GO:0000155">
    <property type="term" value="F:phosphorelay sensor kinase activity"/>
    <property type="evidence" value="ECO:0007669"/>
    <property type="project" value="InterPro"/>
</dbReference>
<evidence type="ECO:0000313" key="12">
    <source>
        <dbReference type="Proteomes" id="UP000269154"/>
    </source>
</evidence>
<comment type="caution">
    <text evidence="11">The sequence shown here is derived from an EMBL/GenBank/DDBJ whole genome shotgun (WGS) entry which is preliminary data.</text>
</comment>
<feature type="transmembrane region" description="Helical" evidence="9">
    <location>
        <begin position="156"/>
        <end position="179"/>
    </location>
</feature>
<dbReference type="RefSeq" id="WP_124146278.1">
    <property type="nucleotide sequence ID" value="NZ_CAWOKI010000148.1"/>
</dbReference>
<feature type="transmembrane region" description="Helical" evidence="9">
    <location>
        <begin position="55"/>
        <end position="74"/>
    </location>
</feature>
<dbReference type="Proteomes" id="UP000269154">
    <property type="component" value="Unassembled WGS sequence"/>
</dbReference>
<dbReference type="SMART" id="SM00387">
    <property type="entry name" value="HATPase_c"/>
    <property type="match status" value="1"/>
</dbReference>
<feature type="transmembrane region" description="Helical" evidence="9">
    <location>
        <begin position="125"/>
        <end position="144"/>
    </location>
</feature>
<evidence type="ECO:0000259" key="10">
    <source>
        <dbReference type="SMART" id="SM00387"/>
    </source>
</evidence>
<dbReference type="Pfam" id="PF02518">
    <property type="entry name" value="HATPase_c"/>
    <property type="match status" value="1"/>
</dbReference>
<evidence type="ECO:0000256" key="1">
    <source>
        <dbReference type="ARBA" id="ARBA00000085"/>
    </source>
</evidence>
<evidence type="ECO:0000256" key="7">
    <source>
        <dbReference type="ARBA" id="ARBA00022840"/>
    </source>
</evidence>
<dbReference type="AlphaFoldDB" id="A0A3N6P5G6"/>
<keyword evidence="9" id="KW-0472">Membrane</keyword>
<dbReference type="Pfam" id="PF07730">
    <property type="entry name" value="HisKA_3"/>
    <property type="match status" value="1"/>
</dbReference>
<evidence type="ECO:0000256" key="4">
    <source>
        <dbReference type="ARBA" id="ARBA00022679"/>
    </source>
</evidence>
<sequence>MNIFPKITKHPIRFLLYLEWILLIIIAMSETLKFPLYGGRRRIRDIHTTEVSNSLSINLFLLLVFSLMGLFLPINKSRSNKIIYTTVEIGLIILMSFLSNLRLSPILCIILVIRDCFIFERKQNLIINIFVFSLFTFIQIQRLHKLTRLPLFARERFILVLLSSIILFGLVIVFLQLLVKAIMSERKSREQLAIANEKLRQYALKIENIAALEERNRIAREIHDSLGHYLTVLNVSLEAAWKLRKSEPQESIEFLADAKQLGSKALNEVRQSVATLRSNWWENQSLESAIATLIADFHKSTGILPTSNININYSPDNELKIAIYRIVQEALTNIYKYAEATTVEINIFTTKNLHLIIQDNGKGFNLNQNTTGFGLQGMQERALALGGKFEILTSPNTGCKIIANFPLVNIN</sequence>
<dbReference type="InterPro" id="IPR050482">
    <property type="entry name" value="Sensor_HK_TwoCompSys"/>
</dbReference>
<comment type="catalytic activity">
    <reaction evidence="1">
        <text>ATP + protein L-histidine = ADP + protein N-phospho-L-histidine.</text>
        <dbReference type="EC" id="2.7.13.3"/>
    </reaction>
</comment>
<accession>A0A3N6P5G6</accession>
<evidence type="ECO:0000256" key="8">
    <source>
        <dbReference type="ARBA" id="ARBA00023012"/>
    </source>
</evidence>
<keyword evidence="9" id="KW-1133">Transmembrane helix</keyword>
<gene>
    <name evidence="11" type="ORF">D5R40_26185</name>
</gene>
<dbReference type="CDD" id="cd16917">
    <property type="entry name" value="HATPase_UhpB-NarQ-NarX-like"/>
    <property type="match status" value="1"/>
</dbReference>
<protein>
    <recommendedName>
        <fullName evidence="2">histidine kinase</fullName>
        <ecNumber evidence="2">2.7.13.3</ecNumber>
    </recommendedName>
</protein>
<evidence type="ECO:0000313" key="11">
    <source>
        <dbReference type="EMBL" id="RQH27991.1"/>
    </source>
</evidence>
<proteinExistence type="predicted"/>